<reference evidence="1" key="1">
    <citation type="submission" date="2021-01" db="EMBL/GenBank/DDBJ databases">
        <authorList>
            <consortium name="Genoscope - CEA"/>
            <person name="William W."/>
        </authorList>
    </citation>
    <scope>NUCLEOTIDE SEQUENCE</scope>
</reference>
<evidence type="ECO:0000313" key="1">
    <source>
        <dbReference type="EMBL" id="CAD8072822.1"/>
    </source>
</evidence>
<dbReference type="OMA" id="QVKFEYK"/>
<evidence type="ECO:0008006" key="3">
    <source>
        <dbReference type="Google" id="ProtNLM"/>
    </source>
</evidence>
<dbReference type="EMBL" id="CAJJDM010000050">
    <property type="protein sequence ID" value="CAD8072822.1"/>
    <property type="molecule type" value="Genomic_DNA"/>
</dbReference>
<name>A0A8S1M2M4_PARPR</name>
<gene>
    <name evidence="1" type="ORF">PPRIM_AZ9-3.1.T0500050</name>
</gene>
<sequence>MFLKGKKQSNQDNFNPGVGLYDIITKLDKPVPIMHPDKNSFHKKNDSYPQNDSQLTFDRKVDLNYPLHSYASGIQRVRQNKIYQELKKQVRFDNKLNEFNQQFDSQVRSTNKKGKLVKLQKLQRYSKQQLYDSQSLCLGQYSPINKKSSSQQYLKHPPKLQSLESLELFLLRDKLQKIQDVPGPGSYELPSVFKQSDSRVQPFGKQKGRTKYIDQDASVGVGQYNIQDQSIIKSVIRFDKYSKRVSIFENKQNSPTYYDNNSNLISNQSKLNLEFPIAFGSTSKR</sequence>
<protein>
    <recommendedName>
        <fullName evidence="3">Sperm-tail PG-rich repeat protein</fullName>
    </recommendedName>
</protein>
<evidence type="ECO:0000313" key="2">
    <source>
        <dbReference type="Proteomes" id="UP000688137"/>
    </source>
</evidence>
<comment type="caution">
    <text evidence="1">The sequence shown here is derived from an EMBL/GenBank/DDBJ whole genome shotgun (WGS) entry which is preliminary data.</text>
</comment>
<proteinExistence type="predicted"/>
<organism evidence="1 2">
    <name type="scientific">Paramecium primaurelia</name>
    <dbReference type="NCBI Taxonomy" id="5886"/>
    <lineage>
        <taxon>Eukaryota</taxon>
        <taxon>Sar</taxon>
        <taxon>Alveolata</taxon>
        <taxon>Ciliophora</taxon>
        <taxon>Intramacronucleata</taxon>
        <taxon>Oligohymenophorea</taxon>
        <taxon>Peniculida</taxon>
        <taxon>Parameciidae</taxon>
        <taxon>Paramecium</taxon>
    </lineage>
</organism>
<dbReference type="AlphaFoldDB" id="A0A8S1M2M4"/>
<dbReference type="Proteomes" id="UP000688137">
    <property type="component" value="Unassembled WGS sequence"/>
</dbReference>
<accession>A0A8S1M2M4</accession>
<keyword evidence="2" id="KW-1185">Reference proteome</keyword>